<dbReference type="Proteomes" id="UP000255036">
    <property type="component" value="Unassembled WGS sequence"/>
</dbReference>
<evidence type="ECO:0000313" key="2">
    <source>
        <dbReference type="Proteomes" id="UP000255036"/>
    </source>
</evidence>
<reference evidence="1 2" key="1">
    <citation type="submission" date="2018-07" db="EMBL/GenBank/DDBJ databases">
        <title>Anaerosacharophilus polymeroproducens gen. nov. sp. nov., an anaerobic bacterium isolated from salt field.</title>
        <authorList>
            <person name="Kim W."/>
            <person name="Yang S.-H."/>
            <person name="Oh J."/>
            <person name="Lee J.-H."/>
            <person name="Kwon K.K."/>
        </authorList>
    </citation>
    <scope>NUCLEOTIDE SEQUENCE [LARGE SCALE GENOMIC DNA]</scope>
    <source>
        <strain evidence="1 2">MCWD5</strain>
    </source>
</reference>
<name>A0A371AZX4_9FIRM</name>
<protein>
    <recommendedName>
        <fullName evidence="3">Peptidase C39-like domain-containing protein</fullName>
    </recommendedName>
</protein>
<proteinExistence type="predicted"/>
<dbReference type="OrthoDB" id="1761263at2"/>
<keyword evidence="2" id="KW-1185">Reference proteome</keyword>
<accession>A0A371AZX4</accession>
<dbReference type="Gene3D" id="3.90.70.10">
    <property type="entry name" value="Cysteine proteinases"/>
    <property type="match status" value="1"/>
</dbReference>
<gene>
    <name evidence="1" type="ORF">DWV06_00960</name>
</gene>
<sequence length="844" mass="95523">MKKGIIKLGVLSLLFVVSLFIISKLYNRGNADLTTTMKEASYPIAYFEFKEQPINFLHGYANEMEANYMRDSLTIMGEDRVLPLVIKDFGSQLKGLSFEVRSLDTKRLVESTKVNDYKLEQGVLRADLPLKNLLENGQDYILILNLEMKENTIHYYTRIRQETEEELNEISSLLTFVQEFHGWTLEDGHEDKITTYLETNAKSDNSSLHYVDIHSSCEQVTFGNLEIQELDKPRVSIKEYNPVYGIFTISYTVTTPGADGDTEYYNVEEFYRVKKTSERVVLLNFQRNMEEIFIGDNHIINNGEIQLGIGDKDIEFKGNEKGSVVCFEKEGELWSYKQESNELIKVFGFRSGEGIDERENWQQHEIQIINVDENGSIDFLVCGYMNRGTHEGKVGIAVYHYDTVTNTVEEEVFIPSTKSYQVLKEEVGELLYVNEDNKLFLILDGVFYTIDLNTREMKVIAENLKTGCYAASQNGQMIGWLTDNEINSSQELKVLNLNNLSEYLISISGKEYLRPLGFVGTDIVYGIAKEEDITKDITGKTVFPMYSVNIMNQKKEVVKEYKQAGCYVVSAQIEDNNIKLKRVSKGESISGFTKIGDDQIVSNSEASEDKVKLQSTVSDLKKKEIQIAMANEIEENQPKIVISKEVLLNEERTIELSNNGTKASNYLVYAKGKVVLKTNLVNEAIPYAQDQIGVVVGDRQQYIWERGNLLVRTQLEGLSLNQTHTVNESLGVCLTLMCQKKGRQIDAQKLLGEGGTVLSILKENINADVLSLSGCTLDEVLYFVSKGNPVLAMTDKEHAVLIVGYDELNISILDPVKGNTYKVGRNDSRTMFEGTGNVFVSYIN</sequence>
<dbReference type="AlphaFoldDB" id="A0A371AZX4"/>
<organism evidence="1 2">
    <name type="scientific">Anaerosacchariphilus polymeriproducens</name>
    <dbReference type="NCBI Taxonomy" id="1812858"/>
    <lineage>
        <taxon>Bacteria</taxon>
        <taxon>Bacillati</taxon>
        <taxon>Bacillota</taxon>
        <taxon>Clostridia</taxon>
        <taxon>Lachnospirales</taxon>
        <taxon>Lachnospiraceae</taxon>
        <taxon>Anaerosacchariphilus</taxon>
    </lineage>
</organism>
<evidence type="ECO:0000313" key="1">
    <source>
        <dbReference type="EMBL" id="RDU25099.1"/>
    </source>
</evidence>
<dbReference type="RefSeq" id="WP_115480307.1">
    <property type="nucleotide sequence ID" value="NZ_QRCT01000007.1"/>
</dbReference>
<comment type="caution">
    <text evidence="1">The sequence shown here is derived from an EMBL/GenBank/DDBJ whole genome shotgun (WGS) entry which is preliminary data.</text>
</comment>
<dbReference type="EMBL" id="QRCT01000007">
    <property type="protein sequence ID" value="RDU25099.1"/>
    <property type="molecule type" value="Genomic_DNA"/>
</dbReference>
<evidence type="ECO:0008006" key="3">
    <source>
        <dbReference type="Google" id="ProtNLM"/>
    </source>
</evidence>